<sequence>MSEVRFCPSIAGIDGVDFRPYMIENAYDYYMISTTSPHQRMGIQTVMCALSIEIILKSFHTTVTSNHGKLNETYQFNKKDALPKKSNAHDLIVLYEALPANIQSYLFDSTDLKVLDSNKDLFTQSRYAYEQGANSIHNDEIIKLAACLICKMVFLYRKLGCKDPFIELFDIETLYFSKVQSFLWCSVP</sequence>
<name>A0ABV4MBZ1_9VIBR</name>
<evidence type="ECO:0000313" key="1">
    <source>
        <dbReference type="EMBL" id="MEZ8197011.1"/>
    </source>
</evidence>
<dbReference type="Proteomes" id="UP001569153">
    <property type="component" value="Unassembled WGS sequence"/>
</dbReference>
<dbReference type="EMBL" id="JBGOOT010000055">
    <property type="protein sequence ID" value="MEZ8197011.1"/>
    <property type="molecule type" value="Genomic_DNA"/>
</dbReference>
<proteinExistence type="predicted"/>
<evidence type="ECO:0000313" key="2">
    <source>
        <dbReference type="Proteomes" id="UP001569153"/>
    </source>
</evidence>
<dbReference type="RefSeq" id="WP_371731210.1">
    <property type="nucleotide sequence ID" value="NZ_JBGOOT010000055.1"/>
</dbReference>
<keyword evidence="2" id="KW-1185">Reference proteome</keyword>
<accession>A0ABV4MBZ1</accession>
<protein>
    <submittedName>
        <fullName evidence="1">Uncharacterized protein</fullName>
    </submittedName>
</protein>
<organism evidence="1 2">
    <name type="scientific">Vibrio cortegadensis</name>
    <dbReference type="NCBI Taxonomy" id="1328770"/>
    <lineage>
        <taxon>Bacteria</taxon>
        <taxon>Pseudomonadati</taxon>
        <taxon>Pseudomonadota</taxon>
        <taxon>Gammaproteobacteria</taxon>
        <taxon>Vibrionales</taxon>
        <taxon>Vibrionaceae</taxon>
        <taxon>Vibrio</taxon>
    </lineage>
</organism>
<gene>
    <name evidence="1" type="ORF">ACED38_19335</name>
</gene>
<comment type="caution">
    <text evidence="1">The sequence shown here is derived from an EMBL/GenBank/DDBJ whole genome shotgun (WGS) entry which is preliminary data.</text>
</comment>
<reference evidence="1 2" key="1">
    <citation type="submission" date="2024-06" db="EMBL/GenBank/DDBJ databases">
        <authorList>
            <person name="Steensen K."/>
            <person name="Seneca J."/>
            <person name="Bartlau N."/>
            <person name="Yu A.X."/>
            <person name="Polz M.F."/>
        </authorList>
    </citation>
    <scope>NUCLEOTIDE SEQUENCE [LARGE SCALE GENOMIC DNA]</scope>
    <source>
        <strain evidence="1 2">FF146</strain>
    </source>
</reference>